<keyword evidence="3" id="KW-1185">Reference proteome</keyword>
<comment type="caution">
    <text evidence="2">The sequence shown here is derived from an EMBL/GenBank/DDBJ whole genome shotgun (WGS) entry which is preliminary data.</text>
</comment>
<dbReference type="GeneID" id="85472065"/>
<dbReference type="AlphaFoldDB" id="A0AAJ0A6W4"/>
<organism evidence="2 3">
    <name type="scientific">Colletotrichum phormii</name>
    <dbReference type="NCBI Taxonomy" id="359342"/>
    <lineage>
        <taxon>Eukaryota</taxon>
        <taxon>Fungi</taxon>
        <taxon>Dikarya</taxon>
        <taxon>Ascomycota</taxon>
        <taxon>Pezizomycotina</taxon>
        <taxon>Sordariomycetes</taxon>
        <taxon>Hypocreomycetidae</taxon>
        <taxon>Glomerellales</taxon>
        <taxon>Glomerellaceae</taxon>
        <taxon>Colletotrichum</taxon>
        <taxon>Colletotrichum acutatum species complex</taxon>
    </lineage>
</organism>
<gene>
    <name evidence="2" type="ORF">BDP81DRAFT_389009</name>
</gene>
<sequence length="87" mass="9758">MKFAAGNVLALLFAVASAQQDPQHYRHLNAECVKNRDCCPCDTGSGASMYCLPDSTSWTKYRCLHFGNPWAFCQKNKGQCGDWDHLQ</sequence>
<evidence type="ECO:0008006" key="4">
    <source>
        <dbReference type="Google" id="ProtNLM"/>
    </source>
</evidence>
<proteinExistence type="predicted"/>
<feature type="chain" id="PRO_5042538497" description="Secreted protein" evidence="1">
    <location>
        <begin position="19"/>
        <end position="87"/>
    </location>
</feature>
<evidence type="ECO:0000256" key="1">
    <source>
        <dbReference type="SAM" id="SignalP"/>
    </source>
</evidence>
<protein>
    <recommendedName>
        <fullName evidence="4">Secreted protein</fullName>
    </recommendedName>
</protein>
<feature type="signal peptide" evidence="1">
    <location>
        <begin position="1"/>
        <end position="18"/>
    </location>
</feature>
<name>A0AAJ0A6W4_9PEZI</name>
<reference evidence="2" key="1">
    <citation type="submission" date="2021-06" db="EMBL/GenBank/DDBJ databases">
        <title>Comparative genomics, transcriptomics and evolutionary studies reveal genomic signatures of adaptation to plant cell wall in hemibiotrophic fungi.</title>
        <authorList>
            <consortium name="DOE Joint Genome Institute"/>
            <person name="Baroncelli R."/>
            <person name="Diaz J.F."/>
            <person name="Benocci T."/>
            <person name="Peng M."/>
            <person name="Battaglia E."/>
            <person name="Haridas S."/>
            <person name="Andreopoulos W."/>
            <person name="Labutti K."/>
            <person name="Pangilinan J."/>
            <person name="Floch G.L."/>
            <person name="Makela M.R."/>
            <person name="Henrissat B."/>
            <person name="Grigoriev I.V."/>
            <person name="Crouch J.A."/>
            <person name="De Vries R.P."/>
            <person name="Sukno S.A."/>
            <person name="Thon M.R."/>
        </authorList>
    </citation>
    <scope>NUCLEOTIDE SEQUENCE</scope>
    <source>
        <strain evidence="2">CBS 102054</strain>
    </source>
</reference>
<accession>A0AAJ0A6W4</accession>
<dbReference type="Proteomes" id="UP001243989">
    <property type="component" value="Unassembled WGS sequence"/>
</dbReference>
<dbReference type="RefSeq" id="XP_060452230.1">
    <property type="nucleotide sequence ID" value="XM_060587203.1"/>
</dbReference>
<evidence type="ECO:0000313" key="2">
    <source>
        <dbReference type="EMBL" id="KAK1656186.1"/>
    </source>
</evidence>
<keyword evidence="1" id="KW-0732">Signal</keyword>
<dbReference type="EMBL" id="JAHMHQ010000001">
    <property type="protein sequence ID" value="KAK1656186.1"/>
    <property type="molecule type" value="Genomic_DNA"/>
</dbReference>
<evidence type="ECO:0000313" key="3">
    <source>
        <dbReference type="Proteomes" id="UP001243989"/>
    </source>
</evidence>